<dbReference type="STRING" id="2025994.A0A2T2ZX37"/>
<dbReference type="InterPro" id="IPR014722">
    <property type="entry name" value="Rib_uL2_dom2"/>
</dbReference>
<dbReference type="InParanoid" id="A0A2T2ZX37"/>
<dbReference type="Gene3D" id="2.30.30.30">
    <property type="match status" value="1"/>
</dbReference>
<gene>
    <name evidence="6" type="ORF">BD289DRAFT_443359</name>
</gene>
<dbReference type="AlphaFoldDB" id="A0A2T2ZX37"/>
<evidence type="ECO:0000256" key="2">
    <source>
        <dbReference type="ARBA" id="ARBA00022980"/>
    </source>
</evidence>
<dbReference type="CDD" id="cd06089">
    <property type="entry name" value="KOW_RPL26"/>
    <property type="match status" value="1"/>
</dbReference>
<comment type="similarity">
    <text evidence="1">Belongs to the universal ribosomal protein uL24 family.</text>
</comment>
<evidence type="ECO:0000259" key="5">
    <source>
        <dbReference type="SMART" id="SM00739"/>
    </source>
</evidence>
<evidence type="ECO:0000256" key="4">
    <source>
        <dbReference type="SAM" id="MobiDB-lite"/>
    </source>
</evidence>
<dbReference type="PANTHER" id="PTHR12903">
    <property type="entry name" value="MITOCHONDRIAL RIBOSOMAL PROTEIN L24"/>
    <property type="match status" value="1"/>
</dbReference>
<dbReference type="SMART" id="SM00739">
    <property type="entry name" value="KOW"/>
    <property type="match status" value="1"/>
</dbReference>
<dbReference type="GO" id="GO:0005840">
    <property type="term" value="C:ribosome"/>
    <property type="evidence" value="ECO:0007669"/>
    <property type="project" value="UniProtKB-KW"/>
</dbReference>
<feature type="region of interest" description="Disordered" evidence="4">
    <location>
        <begin position="1"/>
        <end position="124"/>
    </location>
</feature>
<reference evidence="6 7" key="1">
    <citation type="journal article" date="2018" name="Mycol. Prog.">
        <title>Coniella lustricola, a new species from submerged detritus.</title>
        <authorList>
            <person name="Raudabaugh D.B."/>
            <person name="Iturriaga T."/>
            <person name="Carver A."/>
            <person name="Mondo S."/>
            <person name="Pangilinan J."/>
            <person name="Lipzen A."/>
            <person name="He G."/>
            <person name="Amirebrahimi M."/>
            <person name="Grigoriev I.V."/>
            <person name="Miller A.N."/>
        </authorList>
    </citation>
    <scope>NUCLEOTIDE SEQUENCE [LARGE SCALE GENOMIC DNA]</scope>
    <source>
        <strain evidence="6 7">B22-T-1</strain>
    </source>
</reference>
<protein>
    <recommendedName>
        <fullName evidence="5">KOW domain-containing protein</fullName>
    </recommendedName>
</protein>
<dbReference type="GO" id="GO:0006412">
    <property type="term" value="P:translation"/>
    <property type="evidence" value="ECO:0007669"/>
    <property type="project" value="InterPro"/>
</dbReference>
<dbReference type="GO" id="GO:0003735">
    <property type="term" value="F:structural constituent of ribosome"/>
    <property type="evidence" value="ECO:0007669"/>
    <property type="project" value="InterPro"/>
</dbReference>
<keyword evidence="3" id="KW-0687">Ribonucleoprotein</keyword>
<dbReference type="InterPro" id="IPR041988">
    <property type="entry name" value="Ribosomal_uL24_KOW"/>
</dbReference>
<dbReference type="OrthoDB" id="359154at2759"/>
<dbReference type="InterPro" id="IPR005824">
    <property type="entry name" value="KOW"/>
</dbReference>
<dbReference type="EMBL" id="KZ678591">
    <property type="protein sequence ID" value="PSR78808.1"/>
    <property type="molecule type" value="Genomic_DNA"/>
</dbReference>
<dbReference type="GO" id="GO:1990904">
    <property type="term" value="C:ribonucleoprotein complex"/>
    <property type="evidence" value="ECO:0007669"/>
    <property type="project" value="UniProtKB-KW"/>
</dbReference>
<name>A0A2T2ZX37_9PEZI</name>
<accession>A0A2T2ZX37</accession>
<evidence type="ECO:0000256" key="1">
    <source>
        <dbReference type="ARBA" id="ARBA00010618"/>
    </source>
</evidence>
<feature type="domain" description="KOW" evidence="5">
    <location>
        <begin position="208"/>
        <end position="235"/>
    </location>
</feature>
<evidence type="ECO:0000313" key="7">
    <source>
        <dbReference type="Proteomes" id="UP000241462"/>
    </source>
</evidence>
<dbReference type="InterPro" id="IPR008991">
    <property type="entry name" value="Translation_prot_SH3-like_sf"/>
</dbReference>
<dbReference type="PROSITE" id="PS01108">
    <property type="entry name" value="RIBOSOMAL_L24"/>
    <property type="match status" value="1"/>
</dbReference>
<organism evidence="6 7">
    <name type="scientific">Coniella lustricola</name>
    <dbReference type="NCBI Taxonomy" id="2025994"/>
    <lineage>
        <taxon>Eukaryota</taxon>
        <taxon>Fungi</taxon>
        <taxon>Dikarya</taxon>
        <taxon>Ascomycota</taxon>
        <taxon>Pezizomycotina</taxon>
        <taxon>Sordariomycetes</taxon>
        <taxon>Sordariomycetidae</taxon>
        <taxon>Diaporthales</taxon>
        <taxon>Schizoparmaceae</taxon>
        <taxon>Coniella</taxon>
    </lineage>
</organism>
<keyword evidence="2" id="KW-0689">Ribosomal protein</keyword>
<dbReference type="SUPFAM" id="SSF50104">
    <property type="entry name" value="Translation proteins SH3-like domain"/>
    <property type="match status" value="1"/>
</dbReference>
<dbReference type="Proteomes" id="UP000241462">
    <property type="component" value="Unassembled WGS sequence"/>
</dbReference>
<dbReference type="GO" id="GO:0003723">
    <property type="term" value="F:RNA binding"/>
    <property type="evidence" value="ECO:0007669"/>
    <property type="project" value="InterPro"/>
</dbReference>
<keyword evidence="7" id="KW-1185">Reference proteome</keyword>
<feature type="compositionally biased region" description="Basic and acidic residues" evidence="4">
    <location>
        <begin position="500"/>
        <end position="512"/>
    </location>
</feature>
<feature type="compositionally biased region" description="Basic residues" evidence="4">
    <location>
        <begin position="15"/>
        <end position="25"/>
    </location>
</feature>
<dbReference type="InterPro" id="IPR005825">
    <property type="entry name" value="Ribosomal_uL24_CS"/>
</dbReference>
<sequence>MRAPSQGCRPEVARARKFPIGKRKLTTTTTTTPNIVKPHLAPPLSLARSSRQAAPDDASSLRSLSEQTAAPDCSSPPAEGYPTPPEPLVPSPTTMQKLLKRTAQAEKQAARRIKKRNDLVKNDDQRTQFRGRMSGVVEANMYLKDARRRRHEDWSMGAIAPQRDTPIQEVKGADAFWGSLSMTRSRTAMPEKQMDLACKWAGGWKFLCLKPGDRVTIIEGPDKGKIGTISTMPDDSPHVQLEGDHLMHNTTISTVFAKSSGGSRMQLTPMVAPIQAVRLVHPLRDPATGRVRDVIINELAPTGIIRDKPTGRVTWNRVVPGLNVEIPWPRAFENAERAELERTYPDHACDTLRIDAEQATYVPTLLSPPMPAGILDELRNKYSKFRTRHDPEYIAKKEAEEAEKVALRKGHMLTMRTPIQELNAKIREEKKKRPLPELTPRMLARIGQVMARNAYRAPAVKGVTPELVEGAKRVQQSMLEAGQVPSTMTATGAAGAAGAKKVDLSARARVPEIRAPPPS</sequence>
<feature type="region of interest" description="Disordered" evidence="4">
    <location>
        <begin position="490"/>
        <end position="519"/>
    </location>
</feature>
<proteinExistence type="inferred from homology"/>
<evidence type="ECO:0000313" key="6">
    <source>
        <dbReference type="EMBL" id="PSR78808.1"/>
    </source>
</evidence>
<feature type="compositionally biased region" description="Low complexity" evidence="4">
    <location>
        <begin position="490"/>
        <end position="499"/>
    </location>
</feature>
<dbReference type="Pfam" id="PF22682">
    <property type="entry name" value="Ribosomal_uL24m-like"/>
    <property type="match status" value="1"/>
</dbReference>
<dbReference type="InterPro" id="IPR003256">
    <property type="entry name" value="Ribosomal_uL24"/>
</dbReference>
<evidence type="ECO:0000256" key="3">
    <source>
        <dbReference type="ARBA" id="ARBA00023274"/>
    </source>
</evidence>